<evidence type="ECO:0008006" key="3">
    <source>
        <dbReference type="Google" id="ProtNLM"/>
    </source>
</evidence>
<protein>
    <recommendedName>
        <fullName evidence="3">HEAT repeat-containing protein</fullName>
    </recommendedName>
</protein>
<dbReference type="NCBIfam" id="NF035938">
    <property type="entry name" value="EboA_domain"/>
    <property type="match status" value="1"/>
</dbReference>
<comment type="caution">
    <text evidence="1">The sequence shown here is derived from an EMBL/GenBank/DDBJ whole genome shotgun (WGS) entry which is preliminary data.</text>
</comment>
<keyword evidence="2" id="KW-1185">Reference proteome</keyword>
<gene>
    <name evidence="1" type="ORF">BCL57_000467</name>
</gene>
<sequence>MESIEERYRDGDTEERVRVLDELDRLAASDGVDAGTRDMGIALIRDALRANDPRLVASALGPFAERHLPDHDWRHGVIKLVFMGVPLSGVSGLDSRADAELARMAEDLAEEREAAGRAIPDDLRALLPAARARREEAR</sequence>
<accession>A0ABT1KHG5</accession>
<dbReference type="RefSeq" id="WP_092672655.1">
    <property type="nucleotide sequence ID" value="NZ_BMDN01000001.1"/>
</dbReference>
<dbReference type="EMBL" id="SODL02000001">
    <property type="protein sequence ID" value="MCP2366325.1"/>
    <property type="molecule type" value="Genomic_DNA"/>
</dbReference>
<dbReference type="Proteomes" id="UP000893823">
    <property type="component" value="Unassembled WGS sequence"/>
</dbReference>
<evidence type="ECO:0000313" key="2">
    <source>
        <dbReference type="Proteomes" id="UP000893823"/>
    </source>
</evidence>
<name>A0ABT1KHG5_9MICO</name>
<evidence type="ECO:0000313" key="1">
    <source>
        <dbReference type="EMBL" id="MCP2366325.1"/>
    </source>
</evidence>
<proteinExistence type="predicted"/>
<organism evidence="1 2">
    <name type="scientific">Agromyces flavus</name>
    <dbReference type="NCBI Taxonomy" id="589382"/>
    <lineage>
        <taxon>Bacteria</taxon>
        <taxon>Bacillati</taxon>
        <taxon>Actinomycetota</taxon>
        <taxon>Actinomycetes</taxon>
        <taxon>Micrococcales</taxon>
        <taxon>Microbacteriaceae</taxon>
        <taxon>Agromyces</taxon>
    </lineage>
</organism>
<dbReference type="InterPro" id="IPR047715">
    <property type="entry name" value="EboA_dom"/>
</dbReference>
<reference evidence="1" key="1">
    <citation type="submission" date="2022-06" db="EMBL/GenBank/DDBJ databases">
        <title>Genomic Encyclopedia of Type Strains, Phase III (KMG-III): the genomes of soil and plant-associated and newly described type strains.</title>
        <authorList>
            <person name="Whitman W."/>
        </authorList>
    </citation>
    <scope>NUCLEOTIDE SEQUENCE</scope>
    <source>
        <strain evidence="1">CPCC 202695</strain>
    </source>
</reference>